<evidence type="ECO:0000313" key="3">
    <source>
        <dbReference type="Proteomes" id="UP000198598"/>
    </source>
</evidence>
<feature type="domain" description="DinB-like" evidence="1">
    <location>
        <begin position="9"/>
        <end position="142"/>
    </location>
</feature>
<dbReference type="Proteomes" id="UP000198598">
    <property type="component" value="Unassembled WGS sequence"/>
</dbReference>
<dbReference type="InterPro" id="IPR024775">
    <property type="entry name" value="DinB-like"/>
</dbReference>
<protein>
    <submittedName>
        <fullName evidence="2">DinB superfamily protein</fullName>
    </submittedName>
</protein>
<evidence type="ECO:0000313" key="2">
    <source>
        <dbReference type="EMBL" id="SFD90052.1"/>
    </source>
</evidence>
<gene>
    <name evidence="2" type="ORF">SAMN05216167_108133</name>
</gene>
<dbReference type="SUPFAM" id="SSF109854">
    <property type="entry name" value="DinB/YfiT-like putative metalloenzymes"/>
    <property type="match status" value="1"/>
</dbReference>
<dbReference type="Gene3D" id="1.20.120.450">
    <property type="entry name" value="dinb family like domain"/>
    <property type="match status" value="1"/>
</dbReference>
<reference evidence="2 3" key="1">
    <citation type="submission" date="2016-10" db="EMBL/GenBank/DDBJ databases">
        <authorList>
            <person name="de Groot N.N."/>
        </authorList>
    </citation>
    <scope>NUCLEOTIDE SEQUENCE [LARGE SCALE GENOMIC DNA]</scope>
    <source>
        <strain evidence="2 3">DSM 26130</strain>
    </source>
</reference>
<accession>A0A1I1W4H9</accession>
<keyword evidence="3" id="KW-1185">Reference proteome</keyword>
<evidence type="ECO:0000259" key="1">
    <source>
        <dbReference type="Pfam" id="PF12867"/>
    </source>
</evidence>
<dbReference type="Pfam" id="PF12867">
    <property type="entry name" value="DinB_2"/>
    <property type="match status" value="1"/>
</dbReference>
<dbReference type="InterPro" id="IPR034660">
    <property type="entry name" value="DinB/YfiT-like"/>
</dbReference>
<dbReference type="RefSeq" id="WP_093829496.1">
    <property type="nucleotide sequence ID" value="NZ_FOLQ01000008.1"/>
</dbReference>
<name>A0A1I1W4H9_9BACT</name>
<proteinExistence type="predicted"/>
<dbReference type="OrthoDB" id="1431064at2"/>
<organism evidence="2 3">
    <name type="scientific">Spirosoma endophyticum</name>
    <dbReference type="NCBI Taxonomy" id="662367"/>
    <lineage>
        <taxon>Bacteria</taxon>
        <taxon>Pseudomonadati</taxon>
        <taxon>Bacteroidota</taxon>
        <taxon>Cytophagia</taxon>
        <taxon>Cytophagales</taxon>
        <taxon>Cytophagaceae</taxon>
        <taxon>Spirosoma</taxon>
    </lineage>
</organism>
<dbReference type="EMBL" id="FOLQ01000008">
    <property type="protein sequence ID" value="SFD90052.1"/>
    <property type="molecule type" value="Genomic_DNA"/>
</dbReference>
<sequence length="167" mass="19231">MKQSLLNRLTNQPDALDHMLFSLTEAQIRQRPASGKWSIFENMAHLGRYQEIFLERLQQIISGDTPSFSRYVADTDPGFADWVELSLQELAKRLRGERLTLNAFLSILREEQLTHIGLHPAYGAMTLEGWTEFFLLHEAHHFFTILQLGGALRTSEQPMGFYLLPVE</sequence>
<dbReference type="AlphaFoldDB" id="A0A1I1W4H9"/>
<dbReference type="STRING" id="662367.SAMN05216167_108133"/>